<dbReference type="AlphaFoldDB" id="H8XP36"/>
<reference evidence="1 2" key="1">
    <citation type="journal article" date="2012" name="J. Bacteriol.">
        <title>Complete Genome Sequence of Flavobacterium indicum GPSTA100-9T, Isolated from Warm Spring Water.</title>
        <authorList>
            <person name="Barbier P."/>
            <person name="Houel A."/>
            <person name="Loux V."/>
            <person name="Poulain J."/>
            <person name="Bernardet J.F."/>
            <person name="Touchon M."/>
            <person name="Duchaud E."/>
        </authorList>
    </citation>
    <scope>NUCLEOTIDE SEQUENCE [LARGE SCALE GENOMIC DNA]</scope>
    <source>
        <strain evidence="2">DSM 17447 / CIP 109464 / GPTSA100-9</strain>
    </source>
</reference>
<dbReference type="Gene3D" id="3.30.565.40">
    <property type="entry name" value="Fervidobacterium nodosum Rt17-B1 like"/>
    <property type="match status" value="1"/>
</dbReference>
<reference evidence="2" key="2">
    <citation type="submission" date="2012-03" db="EMBL/GenBank/DDBJ databases">
        <title>Complete genome sequence of Flavobacterium indicum GPTSA100-9T, isolated from warm spring water.</title>
        <authorList>
            <person name="Barbier P."/>
            <person name="Houel A."/>
            <person name="Loux V."/>
            <person name="Poulain J."/>
            <person name="Bernardet J.-F."/>
            <person name="Touchon M."/>
            <person name="Duchaud E."/>
        </authorList>
    </citation>
    <scope>NUCLEOTIDE SEQUENCE [LARGE SCALE GENOMIC DNA]</scope>
    <source>
        <strain evidence="2">DSM 17447 / CIP 109464 / GPTSA100-9</strain>
    </source>
</reference>
<dbReference type="STRING" id="1094466.KQS_01550"/>
<name>H8XP36_FLAIG</name>
<dbReference type="KEGG" id="fin:KQS_01550"/>
<gene>
    <name evidence="1" type="ordered locus">KQS_01550</name>
</gene>
<evidence type="ECO:0008006" key="3">
    <source>
        <dbReference type="Google" id="ProtNLM"/>
    </source>
</evidence>
<sequence>MKQFFLFITLLIFTNSKSATEYFEGTIGNSKMYLSIETYENNEIGGVYFYEKSLKDIPLSGKKIKNKYVLTFGNLYDLKNFTEKFEFEKKGTDYKGFWTNNKGKNLAIVLKKLDISTYKNTYFINISNEMDLVKMAFLQFKTDSTSTFKTHEFEWLTELHGATPFLRLGKTFNSRTQNFINRKLEKKQVEMALSQLSCSDFNNYSNGNGIEYYVKISYLDTNLLGFDVSSSWYCGGAHPDFGSEGNLIDLNTGKFFELDEIIAFDSSVTTEQVGGFEAYAEYKSNYFAPKIYELINDEQHFEKPKDEDDYCDFTDLELWNFVEWSFTEKGITITPYFYRAARACQEPFLIPFEKLKPYKNSTFPYNFK</sequence>
<protein>
    <recommendedName>
        <fullName evidence="3">DUF3298 domain-containing protein</fullName>
    </recommendedName>
</protein>
<proteinExistence type="predicted"/>
<dbReference type="OrthoDB" id="1310909at2"/>
<dbReference type="PATRIC" id="fig|1094466.5.peg.305"/>
<evidence type="ECO:0000313" key="1">
    <source>
        <dbReference type="EMBL" id="CCG52303.1"/>
    </source>
</evidence>
<dbReference type="RefSeq" id="WP_014387447.1">
    <property type="nucleotide sequence ID" value="NC_017025.1"/>
</dbReference>
<dbReference type="Proteomes" id="UP000007599">
    <property type="component" value="Chromosome I"/>
</dbReference>
<accession>H8XP36</accession>
<dbReference type="EMBL" id="HE774682">
    <property type="protein sequence ID" value="CCG52303.1"/>
    <property type="molecule type" value="Genomic_DNA"/>
</dbReference>
<keyword evidence="2" id="KW-1185">Reference proteome</keyword>
<dbReference type="HOGENOM" id="CLU_062617_0_0_10"/>
<organism evidence="1 2">
    <name type="scientific">Flavobacterium indicum (strain DSM 17447 / CIP 109464 / GPTSA100-9)</name>
    <dbReference type="NCBI Taxonomy" id="1094466"/>
    <lineage>
        <taxon>Bacteria</taxon>
        <taxon>Pseudomonadati</taxon>
        <taxon>Bacteroidota</taxon>
        <taxon>Flavobacteriia</taxon>
        <taxon>Flavobacteriales</taxon>
        <taxon>Flavobacteriaceae</taxon>
        <taxon>Flavobacterium</taxon>
    </lineage>
</organism>
<dbReference type="eggNOG" id="ENOG502Z9NR">
    <property type="taxonomic scope" value="Bacteria"/>
</dbReference>
<evidence type="ECO:0000313" key="2">
    <source>
        <dbReference type="Proteomes" id="UP000007599"/>
    </source>
</evidence>